<evidence type="ECO:0000313" key="4">
    <source>
        <dbReference type="EMBL" id="KAB1864440.1"/>
    </source>
</evidence>
<dbReference type="Gene3D" id="3.90.79.10">
    <property type="entry name" value="Nucleoside Triphosphate Pyrophosphohydrolase"/>
    <property type="match status" value="1"/>
</dbReference>
<keyword evidence="2 4" id="KW-0378">Hydrolase</keyword>
<comment type="cofactor">
    <cofactor evidence="1">
        <name>Mg(2+)</name>
        <dbReference type="ChEBI" id="CHEBI:18420"/>
    </cofactor>
</comment>
<dbReference type="InterPro" id="IPR000086">
    <property type="entry name" value="NUDIX_hydrolase_dom"/>
</dbReference>
<dbReference type="SUPFAM" id="SSF55811">
    <property type="entry name" value="Nudix"/>
    <property type="match status" value="1"/>
</dbReference>
<dbReference type="GO" id="GO:0016787">
    <property type="term" value="F:hydrolase activity"/>
    <property type="evidence" value="ECO:0007669"/>
    <property type="project" value="UniProtKB-KW"/>
</dbReference>
<organism evidence="4 5">
    <name type="scientific">Microbacterium algeriense</name>
    <dbReference type="NCBI Taxonomy" id="2615184"/>
    <lineage>
        <taxon>Bacteria</taxon>
        <taxon>Bacillati</taxon>
        <taxon>Actinomycetota</taxon>
        <taxon>Actinomycetes</taxon>
        <taxon>Micrococcales</taxon>
        <taxon>Microbacteriaceae</taxon>
        <taxon>Microbacterium</taxon>
    </lineage>
</organism>
<sequence length="183" mass="19624">MGWVTRESETAYENAWIRVREDRVTGPNGDEGIYGVVTMRHPAVFVVAVDDDERVCLVTIDRYTVGMTTEIPAGGSDGEDPLVAAQRELLEETGYAADAWTPLGRMNALNGIAEAPEHVFLARGLRPVSSAHEAAESQAEEGIEAVSWVPFPEVLAMIGRGGITDGETIAAIAKAGIALGRFR</sequence>
<dbReference type="Pfam" id="PF00293">
    <property type="entry name" value="NUDIX"/>
    <property type="match status" value="1"/>
</dbReference>
<accession>A0ABQ6V571</accession>
<evidence type="ECO:0000256" key="2">
    <source>
        <dbReference type="ARBA" id="ARBA00022801"/>
    </source>
</evidence>
<feature type="domain" description="Nudix hydrolase" evidence="3">
    <location>
        <begin position="39"/>
        <end position="171"/>
    </location>
</feature>
<evidence type="ECO:0000256" key="1">
    <source>
        <dbReference type="ARBA" id="ARBA00001946"/>
    </source>
</evidence>
<proteinExistence type="predicted"/>
<protein>
    <submittedName>
        <fullName evidence="4">NUDIX hydrolase</fullName>
    </submittedName>
</protein>
<dbReference type="Proteomes" id="UP000478836">
    <property type="component" value="Unassembled WGS sequence"/>
</dbReference>
<evidence type="ECO:0000259" key="3">
    <source>
        <dbReference type="PROSITE" id="PS51462"/>
    </source>
</evidence>
<dbReference type="PANTHER" id="PTHR11839">
    <property type="entry name" value="UDP/ADP-SUGAR PYROPHOSPHATASE"/>
    <property type="match status" value="1"/>
</dbReference>
<gene>
    <name evidence="4" type="ORF">F6A08_10020</name>
</gene>
<reference evidence="5" key="1">
    <citation type="submission" date="2019-09" db="EMBL/GenBank/DDBJ databases">
        <title>Whole genome sequencing of Microbacterium maritypicum.</title>
        <authorList>
            <person name="Lenchi N."/>
        </authorList>
    </citation>
    <scope>NUCLEOTIDE SEQUENCE [LARGE SCALE GENOMIC DNA]</scope>
    <source>
        <strain evidence="5">G1</strain>
    </source>
</reference>
<keyword evidence="5" id="KW-1185">Reference proteome</keyword>
<dbReference type="RefSeq" id="WP_151459370.1">
    <property type="nucleotide sequence ID" value="NZ_WAAO01000002.1"/>
</dbReference>
<dbReference type="PANTHER" id="PTHR11839:SF18">
    <property type="entry name" value="NUDIX HYDROLASE DOMAIN-CONTAINING PROTEIN"/>
    <property type="match status" value="1"/>
</dbReference>
<comment type="caution">
    <text evidence="4">The sequence shown here is derived from an EMBL/GenBank/DDBJ whole genome shotgun (WGS) entry which is preliminary data.</text>
</comment>
<name>A0ABQ6V571_9MICO</name>
<evidence type="ECO:0000313" key="5">
    <source>
        <dbReference type="Proteomes" id="UP000478836"/>
    </source>
</evidence>
<dbReference type="PROSITE" id="PS51462">
    <property type="entry name" value="NUDIX"/>
    <property type="match status" value="1"/>
</dbReference>
<dbReference type="GeneID" id="77476789"/>
<dbReference type="InterPro" id="IPR015797">
    <property type="entry name" value="NUDIX_hydrolase-like_dom_sf"/>
</dbReference>
<dbReference type="EMBL" id="WAAO01000002">
    <property type="protein sequence ID" value="KAB1864440.1"/>
    <property type="molecule type" value="Genomic_DNA"/>
</dbReference>